<proteinExistence type="predicted"/>
<dbReference type="InterPro" id="IPR050570">
    <property type="entry name" value="Cell_wall_metabolism_enzyme"/>
</dbReference>
<accession>A0A9D1V2M8</accession>
<dbReference type="Gene3D" id="2.70.70.10">
    <property type="entry name" value="Glucose Permease (Domain IIA)"/>
    <property type="match status" value="1"/>
</dbReference>
<evidence type="ECO:0000256" key="1">
    <source>
        <dbReference type="ARBA" id="ARBA00022729"/>
    </source>
</evidence>
<gene>
    <name evidence="3" type="ORF">H9865_01720</name>
</gene>
<sequence length="432" mass="46900">MQDILKAVGKWLALVALLVAVLLGAALGFMYTLVNVDDLPAYAVTFGESELTQTGYQWKVPIAGRWLERPLKEEGEPADQGEMTDSHPALVLPAGTEGHLTITDEDGETVFEGTNAEYDSFAFGKNGSYSARLTVSPQVNELNPSTKMEGFCLYEFDFQLRAQPTLTLSHTSMVQGGVIGVRLTGVVGSSTPTLSCELAPAVFTYHAGTWISYIPVDYNQPGGDYEITATVDDQTVSASVYVYGRENRELDTYTIDGSAAIPYMASIPSQLEDVMTICDPDVYWNGAFTQPVDGKVVRDYAVLEYTDRIDELTLTIYPELAALNDAITPRRSINVTMAVTPGKKVLAPAAGRVVYAGTTTGGGRTVVIEHGCGLKSILYLLGRIDVSEGEYVAQNDVLGTTQGHIICEMRLYDVPISPWEAWRGQGALMWQG</sequence>
<dbReference type="CDD" id="cd12797">
    <property type="entry name" value="M23_peptidase"/>
    <property type="match status" value="1"/>
</dbReference>
<protein>
    <submittedName>
        <fullName evidence="3">M23 family metallopeptidase</fullName>
    </submittedName>
</protein>
<keyword evidence="1" id="KW-0732">Signal</keyword>
<dbReference type="SUPFAM" id="SSF51261">
    <property type="entry name" value="Duplicated hybrid motif"/>
    <property type="match status" value="1"/>
</dbReference>
<organism evidence="3 4">
    <name type="scientific">Candidatus Allofournierella pullicola</name>
    <dbReference type="NCBI Taxonomy" id="2838596"/>
    <lineage>
        <taxon>Bacteria</taxon>
        <taxon>Bacillati</taxon>
        <taxon>Bacillota</taxon>
        <taxon>Clostridia</taxon>
        <taxon>Eubacteriales</taxon>
        <taxon>Oscillospiraceae</taxon>
        <taxon>Allofournierella</taxon>
    </lineage>
</organism>
<dbReference type="AlphaFoldDB" id="A0A9D1V2M8"/>
<dbReference type="EMBL" id="DXFW01000004">
    <property type="protein sequence ID" value="HIX04818.1"/>
    <property type="molecule type" value="Genomic_DNA"/>
</dbReference>
<dbReference type="PANTHER" id="PTHR21666:SF289">
    <property type="entry name" value="L-ALA--D-GLU ENDOPEPTIDASE"/>
    <property type="match status" value="1"/>
</dbReference>
<feature type="domain" description="M23ase beta-sheet core" evidence="2">
    <location>
        <begin position="335"/>
        <end position="402"/>
    </location>
</feature>
<dbReference type="Pfam" id="PF01551">
    <property type="entry name" value="Peptidase_M23"/>
    <property type="match status" value="1"/>
</dbReference>
<evidence type="ECO:0000313" key="4">
    <source>
        <dbReference type="Proteomes" id="UP000824193"/>
    </source>
</evidence>
<dbReference type="PANTHER" id="PTHR21666">
    <property type="entry name" value="PEPTIDASE-RELATED"/>
    <property type="match status" value="1"/>
</dbReference>
<dbReference type="GO" id="GO:0004222">
    <property type="term" value="F:metalloendopeptidase activity"/>
    <property type="evidence" value="ECO:0007669"/>
    <property type="project" value="TreeGrafter"/>
</dbReference>
<comment type="caution">
    <text evidence="3">The sequence shown here is derived from an EMBL/GenBank/DDBJ whole genome shotgun (WGS) entry which is preliminary data.</text>
</comment>
<name>A0A9D1V2M8_9FIRM</name>
<evidence type="ECO:0000259" key="2">
    <source>
        <dbReference type="Pfam" id="PF01551"/>
    </source>
</evidence>
<dbReference type="Proteomes" id="UP000824193">
    <property type="component" value="Unassembled WGS sequence"/>
</dbReference>
<dbReference type="InterPro" id="IPR016047">
    <property type="entry name" value="M23ase_b-sheet_dom"/>
</dbReference>
<dbReference type="InterPro" id="IPR011055">
    <property type="entry name" value="Dup_hybrid_motif"/>
</dbReference>
<reference evidence="3" key="1">
    <citation type="journal article" date="2021" name="PeerJ">
        <title>Extensive microbial diversity within the chicken gut microbiome revealed by metagenomics and culture.</title>
        <authorList>
            <person name="Gilroy R."/>
            <person name="Ravi A."/>
            <person name="Getino M."/>
            <person name="Pursley I."/>
            <person name="Horton D.L."/>
            <person name="Alikhan N.F."/>
            <person name="Baker D."/>
            <person name="Gharbi K."/>
            <person name="Hall N."/>
            <person name="Watson M."/>
            <person name="Adriaenssens E.M."/>
            <person name="Foster-Nyarko E."/>
            <person name="Jarju S."/>
            <person name="Secka A."/>
            <person name="Antonio M."/>
            <person name="Oren A."/>
            <person name="Chaudhuri R.R."/>
            <person name="La Ragione R."/>
            <person name="Hildebrand F."/>
            <person name="Pallen M.J."/>
        </authorList>
    </citation>
    <scope>NUCLEOTIDE SEQUENCE</scope>
    <source>
        <strain evidence="3">2239</strain>
    </source>
</reference>
<evidence type="ECO:0000313" key="3">
    <source>
        <dbReference type="EMBL" id="HIX04818.1"/>
    </source>
</evidence>
<reference evidence="3" key="2">
    <citation type="submission" date="2021-04" db="EMBL/GenBank/DDBJ databases">
        <authorList>
            <person name="Gilroy R."/>
        </authorList>
    </citation>
    <scope>NUCLEOTIDE SEQUENCE</scope>
    <source>
        <strain evidence="3">2239</strain>
    </source>
</reference>